<reference evidence="6 7" key="1">
    <citation type="journal article" date="2015" name="Nature">
        <title>rRNA introns, odd ribosomes, and small enigmatic genomes across a large radiation of phyla.</title>
        <authorList>
            <person name="Brown C.T."/>
            <person name="Hug L.A."/>
            <person name="Thomas B.C."/>
            <person name="Sharon I."/>
            <person name="Castelle C.J."/>
            <person name="Singh A."/>
            <person name="Wilkins M.J."/>
            <person name="Williams K.H."/>
            <person name="Banfield J.F."/>
        </authorList>
    </citation>
    <scope>NUCLEOTIDE SEQUENCE [LARGE SCALE GENOMIC DNA]</scope>
</reference>
<evidence type="ECO:0000313" key="6">
    <source>
        <dbReference type="EMBL" id="KKR31405.1"/>
    </source>
</evidence>
<comment type="similarity">
    <text evidence="1">Belongs to the RRF family.</text>
</comment>
<sequence length="187" mass="21194">MDPQFIPSVQVKMQKALASLQQDLSTIRTGRASPALVENLVIPAYNNTQFLKLQEMATITTDGPRMIIISPFDPSVIRDIEHGINSANLGYTASPDSSILRINLPSLTEERRNEYIKMAHTKIEGGKVMVRQVRHEAMNDVKLKFEAKGMSEDEKKMLEKKIQDLTDEIIAEIEMLGEKKEEELRQI</sequence>
<evidence type="ECO:0000259" key="5">
    <source>
        <dbReference type="Pfam" id="PF01765"/>
    </source>
</evidence>
<dbReference type="FunFam" id="1.10.132.20:FF:000001">
    <property type="entry name" value="Ribosome-recycling factor"/>
    <property type="match status" value="1"/>
</dbReference>
<evidence type="ECO:0000256" key="4">
    <source>
        <dbReference type="SAM" id="Coils"/>
    </source>
</evidence>
<dbReference type="GO" id="GO:0006412">
    <property type="term" value="P:translation"/>
    <property type="evidence" value="ECO:0007669"/>
    <property type="project" value="UniProtKB-KW"/>
</dbReference>
<accession>A0A0G0S9H1</accession>
<dbReference type="InterPro" id="IPR002661">
    <property type="entry name" value="Ribosome_recyc_fac"/>
</dbReference>
<organism evidence="6 7">
    <name type="scientific">Candidatus Gottesmanbacteria bacterium GW2011_GWC2_39_8</name>
    <dbReference type="NCBI Taxonomy" id="1618450"/>
    <lineage>
        <taxon>Bacteria</taxon>
        <taxon>Candidatus Gottesmaniibacteriota</taxon>
    </lineage>
</organism>
<dbReference type="Proteomes" id="UP000034539">
    <property type="component" value="Unassembled WGS sequence"/>
</dbReference>
<evidence type="ECO:0000256" key="1">
    <source>
        <dbReference type="ARBA" id="ARBA00005912"/>
    </source>
</evidence>
<dbReference type="PANTHER" id="PTHR20982">
    <property type="entry name" value="RIBOSOME RECYCLING FACTOR"/>
    <property type="match status" value="1"/>
</dbReference>
<dbReference type="Gene3D" id="1.10.132.20">
    <property type="entry name" value="Ribosome-recycling factor"/>
    <property type="match status" value="1"/>
</dbReference>
<protein>
    <submittedName>
        <fullName evidence="6">Ribosome-recycling factor</fullName>
    </submittedName>
</protein>
<keyword evidence="4" id="KW-0175">Coiled coil</keyword>
<feature type="coiled-coil region" evidence="4">
    <location>
        <begin position="148"/>
        <end position="175"/>
    </location>
</feature>
<gene>
    <name evidence="6" type="ORF">UT63_C0071G0010</name>
</gene>
<dbReference type="NCBIfam" id="TIGR00496">
    <property type="entry name" value="frr"/>
    <property type="match status" value="1"/>
</dbReference>
<dbReference type="Pfam" id="PF01765">
    <property type="entry name" value="RRF"/>
    <property type="match status" value="1"/>
</dbReference>
<dbReference type="GO" id="GO:0043023">
    <property type="term" value="F:ribosomal large subunit binding"/>
    <property type="evidence" value="ECO:0007669"/>
    <property type="project" value="TreeGrafter"/>
</dbReference>
<keyword evidence="2" id="KW-0963">Cytoplasm</keyword>
<dbReference type="InterPro" id="IPR036191">
    <property type="entry name" value="RRF_sf"/>
</dbReference>
<dbReference type="Gene3D" id="3.30.1360.40">
    <property type="match status" value="1"/>
</dbReference>
<keyword evidence="3" id="KW-0648">Protein biosynthesis</keyword>
<dbReference type="AlphaFoldDB" id="A0A0G0S9H1"/>
<dbReference type="EMBL" id="LBXN01000071">
    <property type="protein sequence ID" value="KKR31405.1"/>
    <property type="molecule type" value="Genomic_DNA"/>
</dbReference>
<dbReference type="PATRIC" id="fig|1618450.3.peg.1288"/>
<comment type="caution">
    <text evidence="6">The sequence shown here is derived from an EMBL/GenBank/DDBJ whole genome shotgun (WGS) entry which is preliminary data.</text>
</comment>
<evidence type="ECO:0000256" key="2">
    <source>
        <dbReference type="ARBA" id="ARBA00022490"/>
    </source>
</evidence>
<evidence type="ECO:0000313" key="7">
    <source>
        <dbReference type="Proteomes" id="UP000034539"/>
    </source>
</evidence>
<name>A0A0G0S9H1_9BACT</name>
<feature type="domain" description="Ribosome recycling factor" evidence="5">
    <location>
        <begin position="20"/>
        <end position="184"/>
    </location>
</feature>
<dbReference type="PANTHER" id="PTHR20982:SF3">
    <property type="entry name" value="MITOCHONDRIAL RIBOSOME RECYCLING FACTOR PSEUDO 1"/>
    <property type="match status" value="1"/>
</dbReference>
<evidence type="ECO:0000256" key="3">
    <source>
        <dbReference type="ARBA" id="ARBA00022917"/>
    </source>
</evidence>
<dbReference type="InterPro" id="IPR023584">
    <property type="entry name" value="Ribosome_recyc_fac_dom"/>
</dbReference>
<dbReference type="SUPFAM" id="SSF55194">
    <property type="entry name" value="Ribosome recycling factor, RRF"/>
    <property type="match status" value="1"/>
</dbReference>
<proteinExistence type="inferred from homology"/>